<gene>
    <name evidence="1" type="ORF">LCGC14_2108860</name>
</gene>
<sequence length="99" mass="10912">MNFKPDKDGVPIREGYYVRMPSRQATIAAVNALLDDGASFHVRTSGVGSSDAVGSITVWDTRSLSILQQASAYRSSEGREDRGAWIKRFLRSLWGVCFA</sequence>
<dbReference type="AlphaFoldDB" id="A0A0F9EUT6"/>
<comment type="caution">
    <text evidence="1">The sequence shown here is derived from an EMBL/GenBank/DDBJ whole genome shotgun (WGS) entry which is preliminary data.</text>
</comment>
<proteinExistence type="predicted"/>
<organism evidence="1">
    <name type="scientific">marine sediment metagenome</name>
    <dbReference type="NCBI Taxonomy" id="412755"/>
    <lineage>
        <taxon>unclassified sequences</taxon>
        <taxon>metagenomes</taxon>
        <taxon>ecological metagenomes</taxon>
    </lineage>
</organism>
<reference evidence="1" key="1">
    <citation type="journal article" date="2015" name="Nature">
        <title>Complex archaea that bridge the gap between prokaryotes and eukaryotes.</title>
        <authorList>
            <person name="Spang A."/>
            <person name="Saw J.H."/>
            <person name="Jorgensen S.L."/>
            <person name="Zaremba-Niedzwiedzka K."/>
            <person name="Martijn J."/>
            <person name="Lind A.E."/>
            <person name="van Eijk R."/>
            <person name="Schleper C."/>
            <person name="Guy L."/>
            <person name="Ettema T.J."/>
        </authorList>
    </citation>
    <scope>NUCLEOTIDE SEQUENCE</scope>
</reference>
<protein>
    <submittedName>
        <fullName evidence="1">Uncharacterized protein</fullName>
    </submittedName>
</protein>
<dbReference type="EMBL" id="LAZR01026012">
    <property type="protein sequence ID" value="KKL70046.1"/>
    <property type="molecule type" value="Genomic_DNA"/>
</dbReference>
<evidence type="ECO:0000313" key="1">
    <source>
        <dbReference type="EMBL" id="KKL70046.1"/>
    </source>
</evidence>
<name>A0A0F9EUT6_9ZZZZ</name>
<accession>A0A0F9EUT6</accession>